<dbReference type="Proteomes" id="UP001153737">
    <property type="component" value="Chromosome 17"/>
</dbReference>
<dbReference type="Gene3D" id="3.30.70.1820">
    <property type="entry name" value="L1 transposable element, RRM domain"/>
    <property type="match status" value="1"/>
</dbReference>
<name>A0A9P0DLS7_PHACE</name>
<organism evidence="2 3">
    <name type="scientific">Phaedon cochleariae</name>
    <name type="common">Mustard beetle</name>
    <dbReference type="NCBI Taxonomy" id="80249"/>
    <lineage>
        <taxon>Eukaryota</taxon>
        <taxon>Metazoa</taxon>
        <taxon>Ecdysozoa</taxon>
        <taxon>Arthropoda</taxon>
        <taxon>Hexapoda</taxon>
        <taxon>Insecta</taxon>
        <taxon>Pterygota</taxon>
        <taxon>Neoptera</taxon>
        <taxon>Endopterygota</taxon>
        <taxon>Coleoptera</taxon>
        <taxon>Polyphaga</taxon>
        <taxon>Cucujiformia</taxon>
        <taxon>Chrysomeloidea</taxon>
        <taxon>Chrysomelidae</taxon>
        <taxon>Chrysomelinae</taxon>
        <taxon>Chrysomelini</taxon>
        <taxon>Phaedon</taxon>
    </lineage>
</organism>
<sequence length="179" mass="20937">MREEFDKQLESFKNENIKLNAKLESQEGIITSLVKRQEKFEKHSRNKNLRIYGLNESEKENSAEVILKFCEIKLGVHLENYHIENCYRLGDRQRNKARPLYVKFSSLYHRNKVFNNKKRLKGTGVVIREDLTTEELKLLKACLHKTGSNGKVWTNFGSIFVLGNGEVKPKKIENINELI</sequence>
<protein>
    <submittedName>
        <fullName evidence="2">Uncharacterized protein</fullName>
    </submittedName>
</protein>
<evidence type="ECO:0000313" key="3">
    <source>
        <dbReference type="Proteomes" id="UP001153737"/>
    </source>
</evidence>
<dbReference type="OrthoDB" id="10066957at2759"/>
<feature type="coiled-coil region" evidence="1">
    <location>
        <begin position="2"/>
        <end position="29"/>
    </location>
</feature>
<dbReference type="AlphaFoldDB" id="A0A9P0DLS7"/>
<dbReference type="EMBL" id="OU896723">
    <property type="protein sequence ID" value="CAH1155050.1"/>
    <property type="molecule type" value="Genomic_DNA"/>
</dbReference>
<reference evidence="2" key="2">
    <citation type="submission" date="2022-10" db="EMBL/GenBank/DDBJ databases">
        <authorList>
            <consortium name="ENA_rothamsted_submissions"/>
            <consortium name="culmorum"/>
            <person name="King R."/>
        </authorList>
    </citation>
    <scope>NUCLEOTIDE SEQUENCE</scope>
</reference>
<gene>
    <name evidence="2" type="ORF">PHAECO_LOCUS5636</name>
</gene>
<keyword evidence="3" id="KW-1185">Reference proteome</keyword>
<proteinExistence type="predicted"/>
<evidence type="ECO:0000313" key="2">
    <source>
        <dbReference type="EMBL" id="CAH1155050.1"/>
    </source>
</evidence>
<keyword evidence="1" id="KW-0175">Coiled coil</keyword>
<evidence type="ECO:0000256" key="1">
    <source>
        <dbReference type="SAM" id="Coils"/>
    </source>
</evidence>
<accession>A0A9P0DLS7</accession>
<reference evidence="2" key="1">
    <citation type="submission" date="2022-01" db="EMBL/GenBank/DDBJ databases">
        <authorList>
            <person name="King R."/>
        </authorList>
    </citation>
    <scope>NUCLEOTIDE SEQUENCE</scope>
</reference>